<keyword evidence="3" id="KW-1185">Reference proteome</keyword>
<feature type="compositionally biased region" description="Basic and acidic residues" evidence="1">
    <location>
        <begin position="1"/>
        <end position="12"/>
    </location>
</feature>
<evidence type="ECO:0000256" key="1">
    <source>
        <dbReference type="SAM" id="MobiDB-lite"/>
    </source>
</evidence>
<evidence type="ECO:0000313" key="3">
    <source>
        <dbReference type="Proteomes" id="UP001177140"/>
    </source>
</evidence>
<name>A0AA41S585_PAPNU</name>
<feature type="compositionally biased region" description="Basic and acidic residues" evidence="1">
    <location>
        <begin position="33"/>
        <end position="42"/>
    </location>
</feature>
<dbReference type="AlphaFoldDB" id="A0AA41S585"/>
<organism evidence="2 3">
    <name type="scientific">Papaver nudicaule</name>
    <name type="common">Iceland poppy</name>
    <dbReference type="NCBI Taxonomy" id="74823"/>
    <lineage>
        <taxon>Eukaryota</taxon>
        <taxon>Viridiplantae</taxon>
        <taxon>Streptophyta</taxon>
        <taxon>Embryophyta</taxon>
        <taxon>Tracheophyta</taxon>
        <taxon>Spermatophyta</taxon>
        <taxon>Magnoliopsida</taxon>
        <taxon>Ranunculales</taxon>
        <taxon>Papaveraceae</taxon>
        <taxon>Papaveroideae</taxon>
        <taxon>Papaver</taxon>
    </lineage>
</organism>
<gene>
    <name evidence="2" type="ORF">MKW94_024191</name>
</gene>
<comment type="caution">
    <text evidence="2">The sequence shown here is derived from an EMBL/GenBank/DDBJ whole genome shotgun (WGS) entry which is preliminary data.</text>
</comment>
<dbReference type="Proteomes" id="UP001177140">
    <property type="component" value="Unassembled WGS sequence"/>
</dbReference>
<proteinExistence type="predicted"/>
<protein>
    <submittedName>
        <fullName evidence="2">Uncharacterized protein</fullName>
    </submittedName>
</protein>
<reference evidence="2" key="1">
    <citation type="submission" date="2022-03" db="EMBL/GenBank/DDBJ databases">
        <title>A functionally conserved STORR gene fusion in Papaver species that diverged 16.8 million years ago.</title>
        <authorList>
            <person name="Catania T."/>
        </authorList>
    </citation>
    <scope>NUCLEOTIDE SEQUENCE</scope>
    <source>
        <strain evidence="2">S-191538</strain>
    </source>
</reference>
<feature type="compositionally biased region" description="Polar residues" evidence="1">
    <location>
        <begin position="18"/>
        <end position="32"/>
    </location>
</feature>
<feature type="region of interest" description="Disordered" evidence="1">
    <location>
        <begin position="1"/>
        <end position="42"/>
    </location>
</feature>
<accession>A0AA41S585</accession>
<dbReference type="EMBL" id="JAJJMA010084201">
    <property type="protein sequence ID" value="MCL7028871.1"/>
    <property type="molecule type" value="Genomic_DNA"/>
</dbReference>
<evidence type="ECO:0000313" key="2">
    <source>
        <dbReference type="EMBL" id="MCL7028871.1"/>
    </source>
</evidence>
<sequence>MANKLNVDDGRTRGNFHQVLSSNESAKLTTESSNHDKTMNPKATEEILTTTYTLQHEDLPKVQHD</sequence>